<evidence type="ECO:0000313" key="1">
    <source>
        <dbReference type="EMBL" id="REC65669.1"/>
    </source>
</evidence>
<accession>A0A3D9CJ25</accession>
<proteinExistence type="predicted"/>
<comment type="caution">
    <text evidence="1">The sequence shown here is derived from an EMBL/GenBank/DDBJ whole genome shotgun (WGS) entry which is preliminary data.</text>
</comment>
<keyword evidence="2" id="KW-1185">Reference proteome</keyword>
<organism evidence="1 2">
    <name type="scientific">Chryseobacterium flavum</name>
    <dbReference type="NCBI Taxonomy" id="415851"/>
    <lineage>
        <taxon>Bacteria</taxon>
        <taxon>Pseudomonadati</taxon>
        <taxon>Bacteroidota</taxon>
        <taxon>Flavobacteriia</taxon>
        <taxon>Flavobacteriales</taxon>
        <taxon>Weeksellaceae</taxon>
        <taxon>Chryseobacterium group</taxon>
        <taxon>Chryseobacterium</taxon>
    </lineage>
</organism>
<dbReference type="AlphaFoldDB" id="A0A3D9CJ25"/>
<reference evidence="1 2" key="1">
    <citation type="journal article" date="2007" name="Int. J. Syst. Evol. Microbiol.">
        <title>Chryseobacterium flavum sp. nov., isolated from polluted soil.</title>
        <authorList>
            <person name="Zhou Y."/>
            <person name="Dong J."/>
            <person name="Wang X."/>
            <person name="Huang X."/>
            <person name="Zhang K.Y."/>
            <person name="Zhang Y.Q."/>
            <person name="Guo Y.F."/>
            <person name="Lai R."/>
            <person name="Li W.J."/>
        </authorList>
    </citation>
    <scope>NUCLEOTIDE SEQUENCE [LARGE SCALE GENOMIC DNA]</scope>
    <source>
        <strain evidence="1 2">KCTC 12877</strain>
    </source>
</reference>
<dbReference type="Proteomes" id="UP000256769">
    <property type="component" value="Unassembled WGS sequence"/>
</dbReference>
<protein>
    <submittedName>
        <fullName evidence="1">Uncharacterized protein</fullName>
    </submittedName>
</protein>
<sequence>LLRLCFKNSSNSSRGGKFTFFIVLFLQLFSNGLTLIEENTYWSFIFIKTPEKPTFINVL</sequence>
<feature type="non-terminal residue" evidence="1">
    <location>
        <position position="1"/>
    </location>
</feature>
<name>A0A3D9CJ25_9FLAO</name>
<gene>
    <name evidence="1" type="ORF">DRF59_14470</name>
</gene>
<dbReference type="EMBL" id="QNUE01000012">
    <property type="protein sequence ID" value="REC65669.1"/>
    <property type="molecule type" value="Genomic_DNA"/>
</dbReference>
<evidence type="ECO:0000313" key="2">
    <source>
        <dbReference type="Proteomes" id="UP000256769"/>
    </source>
</evidence>